<gene>
    <name evidence="1" type="ORF">METZ01_LOCUS424511</name>
</gene>
<dbReference type="EMBL" id="UINC01168566">
    <property type="protein sequence ID" value="SVD71657.1"/>
    <property type="molecule type" value="Genomic_DNA"/>
</dbReference>
<evidence type="ECO:0000313" key="1">
    <source>
        <dbReference type="EMBL" id="SVD71657.1"/>
    </source>
</evidence>
<reference evidence="1" key="1">
    <citation type="submission" date="2018-05" db="EMBL/GenBank/DDBJ databases">
        <authorList>
            <person name="Lanie J.A."/>
            <person name="Ng W.-L."/>
            <person name="Kazmierczak K.M."/>
            <person name="Andrzejewski T.M."/>
            <person name="Davidsen T.M."/>
            <person name="Wayne K.J."/>
            <person name="Tettelin H."/>
            <person name="Glass J.I."/>
            <person name="Rusch D."/>
            <person name="Podicherti R."/>
            <person name="Tsui H.-C.T."/>
            <person name="Winkler M.E."/>
        </authorList>
    </citation>
    <scope>NUCLEOTIDE SEQUENCE</scope>
</reference>
<dbReference type="Gene3D" id="2.10.10.90">
    <property type="match status" value="1"/>
</dbReference>
<feature type="non-terminal residue" evidence="1">
    <location>
        <position position="126"/>
    </location>
</feature>
<accession>A0A382XKF8</accession>
<proteinExistence type="predicted"/>
<protein>
    <submittedName>
        <fullName evidence="1">Uncharacterized protein</fullName>
    </submittedName>
</protein>
<organism evidence="1">
    <name type="scientific">marine metagenome</name>
    <dbReference type="NCBI Taxonomy" id="408172"/>
    <lineage>
        <taxon>unclassified sequences</taxon>
        <taxon>metagenomes</taxon>
        <taxon>ecological metagenomes</taxon>
    </lineage>
</organism>
<dbReference type="AlphaFoldDB" id="A0A382XKF8"/>
<sequence length="126" mass="13488">MANQVSVSTPGPAGVPGLTYEGLWVDGSVYQVRDCVRFTDGNLYIVNIQHTASSSNTPLQSADTWSLFVNADDAFQWATKVKHSSITDSLNNTGYSALHQAAKAADWAKLTTDAVTNDANSGDVDY</sequence>
<name>A0A382XKF8_9ZZZZ</name>